<accession>A0A0V0GRU0</accession>
<sequence>MSIHIQKFTNQYRTILTLSFEGLKTQYVHHELVQLKIKHLNIIVRLFLSMSRVIDFKKYEIIFLCRKLYYFSFPLNYLKINHISH</sequence>
<dbReference type="EMBL" id="GEDG01032808">
    <property type="protein sequence ID" value="JAP10618.1"/>
    <property type="molecule type" value="Transcribed_RNA"/>
</dbReference>
<proteinExistence type="predicted"/>
<dbReference type="AlphaFoldDB" id="A0A0V0GRU0"/>
<organism evidence="1">
    <name type="scientific">Solanum chacoense</name>
    <name type="common">Chaco potato</name>
    <dbReference type="NCBI Taxonomy" id="4108"/>
    <lineage>
        <taxon>Eukaryota</taxon>
        <taxon>Viridiplantae</taxon>
        <taxon>Streptophyta</taxon>
        <taxon>Embryophyta</taxon>
        <taxon>Tracheophyta</taxon>
        <taxon>Spermatophyta</taxon>
        <taxon>Magnoliopsida</taxon>
        <taxon>eudicotyledons</taxon>
        <taxon>Gunneridae</taxon>
        <taxon>Pentapetalae</taxon>
        <taxon>asterids</taxon>
        <taxon>lamiids</taxon>
        <taxon>Solanales</taxon>
        <taxon>Solanaceae</taxon>
        <taxon>Solanoideae</taxon>
        <taxon>Solaneae</taxon>
        <taxon>Solanum</taxon>
    </lineage>
</organism>
<evidence type="ECO:0000313" key="1">
    <source>
        <dbReference type="EMBL" id="JAP10618.1"/>
    </source>
</evidence>
<reference evidence="1" key="1">
    <citation type="submission" date="2015-12" db="EMBL/GenBank/DDBJ databases">
        <title>Gene expression during late stages of embryo sac development: a critical building block for successful pollen-pistil interactions.</title>
        <authorList>
            <person name="Liu Y."/>
            <person name="Joly V."/>
            <person name="Sabar M."/>
            <person name="Matton D.P."/>
        </authorList>
    </citation>
    <scope>NUCLEOTIDE SEQUENCE</scope>
</reference>
<protein>
    <submittedName>
        <fullName evidence="1">Putative ovule protein</fullName>
    </submittedName>
</protein>
<name>A0A0V0GRU0_SOLCH</name>